<evidence type="ECO:0000313" key="1">
    <source>
        <dbReference type="EMBL" id="ASF00684.1"/>
    </source>
</evidence>
<name>A0A218MN41_9VIRU</name>
<proteinExistence type="predicted"/>
<reference evidence="1" key="1">
    <citation type="submission" date="2016-10" db="EMBL/GenBank/DDBJ databases">
        <authorList>
            <person name="Varghese N."/>
        </authorList>
    </citation>
    <scope>NUCLEOTIDE SEQUENCE</scope>
</reference>
<protein>
    <submittedName>
        <fullName evidence="1">Uncharacterized protein</fullName>
    </submittedName>
</protein>
<organism evidence="1">
    <name type="scientific">uncultured virus</name>
    <dbReference type="NCBI Taxonomy" id="340016"/>
    <lineage>
        <taxon>Viruses</taxon>
        <taxon>environmental samples</taxon>
    </lineage>
</organism>
<accession>A0A218MN41</accession>
<sequence length="135" mass="15780">MDEDIEDKLLESIKNISLIFDKDKDKKREFVDPNGIIILIEKDLKDEENFNVSVFNFKEDDEDFPICKVIAYGLLQVLDEDLETVFEKGMKKVLDESDENVKKVIQAEVVDFNEYKRVVDNKPFLRDKEDNNDAG</sequence>
<dbReference type="EMBL" id="KY052850">
    <property type="protein sequence ID" value="ASF00684.1"/>
    <property type="molecule type" value="Genomic_DNA"/>
</dbReference>
<reference evidence="1" key="2">
    <citation type="journal article" date="2017" name="Nat. Commun.">
        <title>Single-virus genomics reveals hidden cosmopolitan and abundant viruses.</title>
        <authorList>
            <person name="Martinez-Hernandez F."/>
            <person name="Fornas O."/>
            <person name="Lluesma Gomez M."/>
            <person name="Bolduc B."/>
            <person name="de la Cruz Pena M.J."/>
            <person name="Martinez J.M."/>
            <person name="Anton J."/>
            <person name="Gasol J.M."/>
            <person name="Rosselli R."/>
            <person name="Rodriguez-Valera F."/>
            <person name="Sullivan M.B."/>
            <person name="Acinas S.G."/>
            <person name="Martinez-Garcia M."/>
        </authorList>
    </citation>
    <scope>NUCLEOTIDE SEQUENCE</scope>
</reference>